<feature type="non-terminal residue" evidence="1">
    <location>
        <position position="52"/>
    </location>
</feature>
<name>A0A7J7MFD1_9MAGN</name>
<comment type="caution">
    <text evidence="1">The sequence shown here is derived from an EMBL/GenBank/DDBJ whole genome shotgun (WGS) entry which is preliminary data.</text>
</comment>
<evidence type="ECO:0000313" key="2">
    <source>
        <dbReference type="Proteomes" id="UP000541444"/>
    </source>
</evidence>
<proteinExistence type="predicted"/>
<gene>
    <name evidence="1" type="ORF">GIB67_027448</name>
</gene>
<protein>
    <submittedName>
        <fullName evidence="1">Uncharacterized protein</fullName>
    </submittedName>
</protein>
<sequence>KLFEQQSIYSNRNVYVESYSNNNQSIRIEIKCYSNRTSVFFNETFLLLFHTL</sequence>
<organism evidence="1 2">
    <name type="scientific">Kingdonia uniflora</name>
    <dbReference type="NCBI Taxonomy" id="39325"/>
    <lineage>
        <taxon>Eukaryota</taxon>
        <taxon>Viridiplantae</taxon>
        <taxon>Streptophyta</taxon>
        <taxon>Embryophyta</taxon>
        <taxon>Tracheophyta</taxon>
        <taxon>Spermatophyta</taxon>
        <taxon>Magnoliopsida</taxon>
        <taxon>Ranunculales</taxon>
        <taxon>Circaeasteraceae</taxon>
        <taxon>Kingdonia</taxon>
    </lineage>
</organism>
<keyword evidence="2" id="KW-1185">Reference proteome</keyword>
<reference evidence="1 2" key="1">
    <citation type="journal article" date="2020" name="IScience">
        <title>Genome Sequencing of the Endangered Kingdonia uniflora (Circaeasteraceae, Ranunculales) Reveals Potential Mechanisms of Evolutionary Specialization.</title>
        <authorList>
            <person name="Sun Y."/>
            <person name="Deng T."/>
            <person name="Zhang A."/>
            <person name="Moore M.J."/>
            <person name="Landis J.B."/>
            <person name="Lin N."/>
            <person name="Zhang H."/>
            <person name="Zhang X."/>
            <person name="Huang J."/>
            <person name="Zhang X."/>
            <person name="Sun H."/>
            <person name="Wang H."/>
        </authorList>
    </citation>
    <scope>NUCLEOTIDE SEQUENCE [LARGE SCALE GENOMIC DNA]</scope>
    <source>
        <strain evidence="1">TB1705</strain>
        <tissue evidence="1">Leaf</tissue>
    </source>
</reference>
<dbReference type="Proteomes" id="UP000541444">
    <property type="component" value="Unassembled WGS sequence"/>
</dbReference>
<evidence type="ECO:0000313" key="1">
    <source>
        <dbReference type="EMBL" id="KAF6153581.1"/>
    </source>
</evidence>
<dbReference type="AlphaFoldDB" id="A0A7J7MFD1"/>
<accession>A0A7J7MFD1</accession>
<dbReference type="EMBL" id="JACGCM010001560">
    <property type="protein sequence ID" value="KAF6153581.1"/>
    <property type="molecule type" value="Genomic_DNA"/>
</dbReference>